<feature type="region of interest" description="Disordered" evidence="1">
    <location>
        <begin position="239"/>
        <end position="336"/>
    </location>
</feature>
<evidence type="ECO:0000313" key="3">
    <source>
        <dbReference type="RefSeq" id="XP_033461643.1"/>
    </source>
</evidence>
<feature type="compositionally biased region" description="Basic and acidic residues" evidence="1">
    <location>
        <begin position="157"/>
        <end position="186"/>
    </location>
</feature>
<name>A0A6J3MCP5_9PEZI</name>
<feature type="compositionally biased region" description="Basic and acidic residues" evidence="1">
    <location>
        <begin position="194"/>
        <end position="203"/>
    </location>
</feature>
<gene>
    <name evidence="3" type="ORF">K489DRAFT_379041</name>
</gene>
<proteinExistence type="predicted"/>
<reference evidence="3" key="1">
    <citation type="submission" date="2020-01" db="EMBL/GenBank/DDBJ databases">
        <authorList>
            <consortium name="DOE Joint Genome Institute"/>
            <person name="Haridas S."/>
            <person name="Albert R."/>
            <person name="Binder M."/>
            <person name="Bloem J."/>
            <person name="Labutti K."/>
            <person name="Salamov A."/>
            <person name="Andreopoulos B."/>
            <person name="Baker S.E."/>
            <person name="Barry K."/>
            <person name="Bills G."/>
            <person name="Bluhm B.H."/>
            <person name="Cannon C."/>
            <person name="Castanera R."/>
            <person name="Culley D.E."/>
            <person name="Daum C."/>
            <person name="Ezra D."/>
            <person name="Gonzalez J.B."/>
            <person name="Henrissat B."/>
            <person name="Kuo A."/>
            <person name="Liang C."/>
            <person name="Lipzen A."/>
            <person name="Lutzoni F."/>
            <person name="Magnuson J."/>
            <person name="Mondo S."/>
            <person name="Nolan M."/>
            <person name="Ohm R."/>
            <person name="Pangilinan J."/>
            <person name="Park H.-J."/>
            <person name="Ramirez L."/>
            <person name="Alfaro M."/>
            <person name="Sun H."/>
            <person name="Tritt A."/>
            <person name="Yoshinaga Y."/>
            <person name="Zwiers L.-H."/>
            <person name="Turgeon B.G."/>
            <person name="Goodwin S.B."/>
            <person name="Spatafora J.W."/>
            <person name="Crous P.W."/>
            <person name="Grigoriev I.V."/>
        </authorList>
    </citation>
    <scope>NUCLEOTIDE SEQUENCE</scope>
    <source>
        <strain evidence="3">CBS 342.82</strain>
    </source>
</reference>
<keyword evidence="2" id="KW-1185">Reference proteome</keyword>
<reference evidence="3" key="2">
    <citation type="submission" date="2020-04" db="EMBL/GenBank/DDBJ databases">
        <authorList>
            <consortium name="NCBI Genome Project"/>
        </authorList>
    </citation>
    <scope>NUCLEOTIDE SEQUENCE</scope>
    <source>
        <strain evidence="3">CBS 342.82</strain>
    </source>
</reference>
<accession>A0A6J3MCP5</accession>
<sequence>MTTANPCVPMPAMLGHRPASKGPIHPAPKQKAPFDAKLLCAKLEAHQRDLDLQRARRERHESSSKRRSIFVPQNAARQFAATTTCMPDVVVKRPNPSRPTVSIPVDADSSAMNPKQMHAARSAGMSETEAVTAVSHANEPVRKRDSLSPISSSQQHESSDKPTRKSSERKSDERPRRRDAQDEVRQKRMSYRPGDAEKRRGEAKVTYQPDFSFGLQFQQEIPSFLAKPVIPAYRLARDREEDMPYGPLTLPTQHEIPDEHTELPRGRPRPQDRPNWRQDSQCGDEARDMLQHLHIPGKPTTKARNLHPSDDRRSRSEQRAAGASPNDQPRRGSENLISDAVRLIKKEEKLRKRESVLAFFKRSKS</sequence>
<dbReference type="RefSeq" id="XP_033461643.1">
    <property type="nucleotide sequence ID" value="XM_033604555.1"/>
</dbReference>
<reference evidence="3" key="3">
    <citation type="submission" date="2025-08" db="UniProtKB">
        <authorList>
            <consortium name="RefSeq"/>
        </authorList>
    </citation>
    <scope>IDENTIFICATION</scope>
    <source>
        <strain evidence="3">CBS 342.82</strain>
    </source>
</reference>
<feature type="region of interest" description="Disordered" evidence="1">
    <location>
        <begin position="1"/>
        <end position="30"/>
    </location>
</feature>
<protein>
    <submittedName>
        <fullName evidence="3">Uncharacterized protein</fullName>
    </submittedName>
</protein>
<feature type="compositionally biased region" description="Basic and acidic residues" evidence="1">
    <location>
        <begin position="307"/>
        <end position="318"/>
    </location>
</feature>
<feature type="compositionally biased region" description="Basic and acidic residues" evidence="1">
    <location>
        <begin position="255"/>
        <end position="276"/>
    </location>
</feature>
<feature type="region of interest" description="Disordered" evidence="1">
    <location>
        <begin position="90"/>
        <end position="203"/>
    </location>
</feature>
<feature type="compositionally biased region" description="Low complexity" evidence="1">
    <location>
        <begin position="147"/>
        <end position="156"/>
    </location>
</feature>
<dbReference type="AlphaFoldDB" id="A0A6J3MCP5"/>
<evidence type="ECO:0000313" key="2">
    <source>
        <dbReference type="Proteomes" id="UP000504637"/>
    </source>
</evidence>
<evidence type="ECO:0000256" key="1">
    <source>
        <dbReference type="SAM" id="MobiDB-lite"/>
    </source>
</evidence>
<organism evidence="3">
    <name type="scientific">Dissoconium aciculare CBS 342.82</name>
    <dbReference type="NCBI Taxonomy" id="1314786"/>
    <lineage>
        <taxon>Eukaryota</taxon>
        <taxon>Fungi</taxon>
        <taxon>Dikarya</taxon>
        <taxon>Ascomycota</taxon>
        <taxon>Pezizomycotina</taxon>
        <taxon>Dothideomycetes</taxon>
        <taxon>Dothideomycetidae</taxon>
        <taxon>Mycosphaerellales</taxon>
        <taxon>Dissoconiaceae</taxon>
        <taxon>Dissoconium</taxon>
    </lineage>
</organism>
<dbReference type="Proteomes" id="UP000504637">
    <property type="component" value="Unplaced"/>
</dbReference>
<dbReference type="OrthoDB" id="3910151at2759"/>
<dbReference type="GeneID" id="54362355"/>